<dbReference type="RefSeq" id="WP_088619086.1">
    <property type="nucleotide sequence ID" value="NZ_CP022129.1"/>
</dbReference>
<dbReference type="AlphaFoldDB" id="A0A1Z4BY70"/>
<reference evidence="1 2" key="1">
    <citation type="submission" date="2017-06" db="EMBL/GenBank/DDBJ databases">
        <title>Genome Sequencing of the methanotroph Methylovulum psychrotolerants str. HV10-M2 isolated from a high-altitude environment.</title>
        <authorList>
            <person name="Mateos-Rivera A."/>
        </authorList>
    </citation>
    <scope>NUCLEOTIDE SEQUENCE [LARGE SCALE GENOMIC DNA]</scope>
    <source>
        <strain evidence="1 2">HV10_M2</strain>
    </source>
</reference>
<proteinExistence type="predicted"/>
<name>A0A1Z4BY70_9GAMM</name>
<keyword evidence="2" id="KW-1185">Reference proteome</keyword>
<dbReference type="Proteomes" id="UP000197019">
    <property type="component" value="Chromosome"/>
</dbReference>
<accession>A0A1Z4BY70</accession>
<protein>
    <submittedName>
        <fullName evidence="1">Uncharacterized protein</fullName>
    </submittedName>
</protein>
<evidence type="ECO:0000313" key="1">
    <source>
        <dbReference type="EMBL" id="ASF46212.1"/>
    </source>
</evidence>
<dbReference type="KEGG" id="mpsy:CEK71_09020"/>
<sequence length="131" mass="14775">MNGLYDDLPLIAARVREQVTAFKVVDSLSVVQEFNDVLTQLPGCYIAQVCAKAVDDNYVFTLEEDQHYLLMVCTDSVSTDGVMAEVVCHFLFPPSISFLSARWRNGLIGLRLLLSCDPKFPEMRVIFTIHE</sequence>
<organism evidence="1 2">
    <name type="scientific">Methylovulum psychrotolerans</name>
    <dbReference type="NCBI Taxonomy" id="1704499"/>
    <lineage>
        <taxon>Bacteria</taxon>
        <taxon>Pseudomonadati</taxon>
        <taxon>Pseudomonadota</taxon>
        <taxon>Gammaproteobacteria</taxon>
        <taxon>Methylococcales</taxon>
        <taxon>Methylococcaceae</taxon>
        <taxon>Methylovulum</taxon>
    </lineage>
</organism>
<gene>
    <name evidence="1" type="ORF">CEK71_09020</name>
</gene>
<evidence type="ECO:0000313" key="2">
    <source>
        <dbReference type="Proteomes" id="UP000197019"/>
    </source>
</evidence>
<dbReference type="EMBL" id="CP022129">
    <property type="protein sequence ID" value="ASF46212.1"/>
    <property type="molecule type" value="Genomic_DNA"/>
</dbReference>